<protein>
    <submittedName>
        <fullName evidence="2">Uncharacterized protein</fullName>
    </submittedName>
</protein>
<accession>A0A1I4CR32</accession>
<dbReference type="EMBL" id="FOTF01000002">
    <property type="protein sequence ID" value="SFK82516.1"/>
    <property type="molecule type" value="Genomic_DNA"/>
</dbReference>
<name>A0A1I4CR32_9RHOB</name>
<feature type="transmembrane region" description="Helical" evidence="1">
    <location>
        <begin position="21"/>
        <end position="46"/>
    </location>
</feature>
<sequence>MTDIIRPLQDKQERFWTGPRLFAIAATAAVMLLFIGANAHLIAVSFASKPDCVLQPAKEGVVVYSAAKPSC</sequence>
<keyword evidence="1" id="KW-1133">Transmembrane helix</keyword>
<dbReference type="AlphaFoldDB" id="A0A1I4CR32"/>
<keyword evidence="1" id="KW-0812">Transmembrane</keyword>
<keyword evidence="1" id="KW-0472">Membrane</keyword>
<keyword evidence="3" id="KW-1185">Reference proteome</keyword>
<reference evidence="2 3" key="1">
    <citation type="submission" date="2016-10" db="EMBL/GenBank/DDBJ databases">
        <authorList>
            <person name="de Groot N.N."/>
        </authorList>
    </citation>
    <scope>NUCLEOTIDE SEQUENCE [LARGE SCALE GENOMIC DNA]</scope>
    <source>
        <strain evidence="2 3">DSM 16199</strain>
    </source>
</reference>
<evidence type="ECO:0000256" key="1">
    <source>
        <dbReference type="SAM" id="Phobius"/>
    </source>
</evidence>
<dbReference type="RefSeq" id="WP_090185288.1">
    <property type="nucleotide sequence ID" value="NZ_CAXYBM010000021.1"/>
</dbReference>
<evidence type="ECO:0000313" key="2">
    <source>
        <dbReference type="EMBL" id="SFK82516.1"/>
    </source>
</evidence>
<proteinExistence type="predicted"/>
<dbReference type="Proteomes" id="UP000199550">
    <property type="component" value="Unassembled WGS sequence"/>
</dbReference>
<evidence type="ECO:0000313" key="3">
    <source>
        <dbReference type="Proteomes" id="UP000199550"/>
    </source>
</evidence>
<organism evidence="2 3">
    <name type="scientific">Loktanella salsilacus</name>
    <dbReference type="NCBI Taxonomy" id="195913"/>
    <lineage>
        <taxon>Bacteria</taxon>
        <taxon>Pseudomonadati</taxon>
        <taxon>Pseudomonadota</taxon>
        <taxon>Alphaproteobacteria</taxon>
        <taxon>Rhodobacterales</taxon>
        <taxon>Roseobacteraceae</taxon>
        <taxon>Loktanella</taxon>
    </lineage>
</organism>
<dbReference type="STRING" id="195913.SAMN04488004_102267"/>
<gene>
    <name evidence="2" type="ORF">SAMN04488004_102267</name>
</gene>
<dbReference type="OrthoDB" id="7597200at2"/>